<dbReference type="PANTHER" id="PTHR11365">
    <property type="entry name" value="5-OXOPROLINASE RELATED"/>
    <property type="match status" value="1"/>
</dbReference>
<reference evidence="2 3" key="1">
    <citation type="submission" date="2018-08" db="EMBL/GenBank/DDBJ databases">
        <title>Genomic Encyclopedia of Archaeal and Bacterial Type Strains, Phase II (KMG-II): from individual species to whole genera.</title>
        <authorList>
            <person name="Goeker M."/>
        </authorList>
    </citation>
    <scope>NUCLEOTIDE SEQUENCE [LARGE SCALE GENOMIC DNA]</scope>
    <source>
        <strain evidence="2 3">DSM 17099</strain>
    </source>
</reference>
<dbReference type="GO" id="GO:0005829">
    <property type="term" value="C:cytosol"/>
    <property type="evidence" value="ECO:0007669"/>
    <property type="project" value="TreeGrafter"/>
</dbReference>
<gene>
    <name evidence="2" type="ORF">BDD41_1980</name>
</gene>
<dbReference type="InterPro" id="IPR003692">
    <property type="entry name" value="Hydantoinase_B"/>
</dbReference>
<name>A0A3D9XUM4_PARVE</name>
<dbReference type="GO" id="GO:0006749">
    <property type="term" value="P:glutathione metabolic process"/>
    <property type="evidence" value="ECO:0007669"/>
    <property type="project" value="TreeGrafter"/>
</dbReference>
<dbReference type="RefSeq" id="WP_116221504.1">
    <property type="nucleotide sequence ID" value="NZ_CP038196.1"/>
</dbReference>
<dbReference type="EMBL" id="QTUJ01000001">
    <property type="protein sequence ID" value="REF73421.1"/>
    <property type="molecule type" value="Genomic_DNA"/>
</dbReference>
<accession>A0A3D9XUM4</accession>
<comment type="caution">
    <text evidence="2">The sequence shown here is derived from an EMBL/GenBank/DDBJ whole genome shotgun (WGS) entry which is preliminary data.</text>
</comment>
<evidence type="ECO:0000313" key="2">
    <source>
        <dbReference type="EMBL" id="REF73421.1"/>
    </source>
</evidence>
<organism evidence="2 3">
    <name type="scientific">Paracoccus versutus</name>
    <name type="common">Thiobacillus versutus</name>
    <dbReference type="NCBI Taxonomy" id="34007"/>
    <lineage>
        <taxon>Bacteria</taxon>
        <taxon>Pseudomonadati</taxon>
        <taxon>Pseudomonadota</taxon>
        <taxon>Alphaproteobacteria</taxon>
        <taxon>Rhodobacterales</taxon>
        <taxon>Paracoccaceae</taxon>
        <taxon>Paracoccus</taxon>
    </lineage>
</organism>
<feature type="domain" description="Hydantoinase B/oxoprolinase" evidence="1">
    <location>
        <begin position="10"/>
        <end position="535"/>
    </location>
</feature>
<dbReference type="Proteomes" id="UP000256941">
    <property type="component" value="Unassembled WGS sequence"/>
</dbReference>
<dbReference type="GO" id="GO:0017168">
    <property type="term" value="F:5-oxoprolinase (ATP-hydrolyzing) activity"/>
    <property type="evidence" value="ECO:0007669"/>
    <property type="project" value="TreeGrafter"/>
</dbReference>
<dbReference type="InterPro" id="IPR045079">
    <property type="entry name" value="Oxoprolinase-like"/>
</dbReference>
<proteinExistence type="predicted"/>
<evidence type="ECO:0000259" key="1">
    <source>
        <dbReference type="Pfam" id="PF02538"/>
    </source>
</evidence>
<protein>
    <submittedName>
        <fullName evidence="2">N-methylhydantoinase B</fullName>
    </submittedName>
</protein>
<dbReference type="PANTHER" id="PTHR11365:SF23">
    <property type="entry name" value="HYPOTHETICAL 5-OXOPROLINASE (EUROFUNG)-RELATED"/>
    <property type="match status" value="1"/>
</dbReference>
<evidence type="ECO:0000313" key="3">
    <source>
        <dbReference type="Proteomes" id="UP000256941"/>
    </source>
</evidence>
<sequence length="655" mass="73244">MLDTRKIDLDPVTFEVLKNSFINSVDQMGEQILRTCYSFVVYNRDFSCSLHDAEGNLVAQGSEDCAVHVGTMHNTCKAVIRDFEGDIHEGDVFIINDPYEGGTHFCDFRLCRPIFSDGKLIAWSQANGHWQDVGGGVPGSLDTGARDMFREGVRVPPTRVVDKGVWRKDVANLIAKMTRDPDSIIGDMVAQTEATLVCQREILRLVEKYGRDTVEDGIQEVQNHTERAMRLRLREIPDGEWEVTEYFDKDPGNPGDKMLPVKIKMTKKGDQVTYDFTGTHPQIRSIYNASFGGSFSGLVAGMKTFFPDLPINHGFYRVMDVIAPKGTMINVQWPGPSQAYLMAFEKVMNATYELWSMVLKERAMSCVFNIEFLLVGGTDKRFDNNPFFMFYDWLPGGWGGRNGKDGAGMGPSSFGTGLRSQPIEGQERFIPMVVNEFEIQTDSGGPGKWRGGVGAVKSHTFTQLDDTVLSYICDRERSVAWGSEGGLPATPMGIAVTRKGASEPTWLGVGFSGEHLYEGDYITRPTGGGGGYGDPLERDPQAVLEDVIDDYVSLERARKDYGVIIEAIDPEVLEFRLDLDATERERATQRETRAARARMDPEMVAGMFRAGEIDQFDCVRHYATILDWGTGALLPDTTRDFRALYERRSIAHWKD</sequence>
<dbReference type="AlphaFoldDB" id="A0A3D9XUM4"/>
<dbReference type="Pfam" id="PF02538">
    <property type="entry name" value="Hydantoinase_B"/>
    <property type="match status" value="1"/>
</dbReference>